<comment type="caution">
    <text evidence="6">The sequence shown here is derived from an EMBL/GenBank/DDBJ whole genome shotgun (WGS) entry which is preliminary data.</text>
</comment>
<dbReference type="EMBL" id="JBBXMP010000214">
    <property type="protein sequence ID" value="KAL0059644.1"/>
    <property type="molecule type" value="Genomic_DNA"/>
</dbReference>
<gene>
    <name evidence="6" type="ORF">AAF712_013609</name>
</gene>
<reference evidence="6 7" key="1">
    <citation type="submission" date="2024-05" db="EMBL/GenBank/DDBJ databases">
        <title>A draft genome resource for the thread blight pathogen Marasmius tenuissimus strain MS-2.</title>
        <authorList>
            <person name="Yulfo-Soto G.E."/>
            <person name="Baruah I.K."/>
            <person name="Amoako-Attah I."/>
            <person name="Bukari Y."/>
            <person name="Meinhardt L.W."/>
            <person name="Bailey B.A."/>
            <person name="Cohen S.P."/>
        </authorList>
    </citation>
    <scope>NUCLEOTIDE SEQUENCE [LARGE SCALE GENOMIC DNA]</scope>
    <source>
        <strain evidence="6 7">MS-2</strain>
    </source>
</reference>
<keyword evidence="5" id="KW-0732">Signal</keyword>
<comment type="subcellular location">
    <subcellularLocation>
        <location evidence="1">Mitochondrion</location>
    </subcellularLocation>
</comment>
<evidence type="ECO:0000256" key="3">
    <source>
        <dbReference type="ARBA" id="ARBA00022946"/>
    </source>
</evidence>
<name>A0ABR2ZEK0_9AGAR</name>
<feature type="chain" id="PRO_5047089923" evidence="5">
    <location>
        <begin position="29"/>
        <end position="81"/>
    </location>
</feature>
<evidence type="ECO:0000313" key="6">
    <source>
        <dbReference type="EMBL" id="KAL0059644.1"/>
    </source>
</evidence>
<keyword evidence="4" id="KW-0496">Mitochondrion</keyword>
<protein>
    <submittedName>
        <fullName evidence="6">Uncharacterized protein</fullName>
    </submittedName>
</protein>
<dbReference type="PANTHER" id="PTHR28163">
    <property type="entry name" value="PROTEIN PET117 HOMOLOG, MITOCHONDRIAL"/>
    <property type="match status" value="1"/>
</dbReference>
<comment type="similarity">
    <text evidence="2">Belongs to the PET117 family.</text>
</comment>
<proteinExistence type="inferred from homology"/>
<dbReference type="PANTHER" id="PTHR28163:SF1">
    <property type="entry name" value="PROTEIN PET117 HOMOLOG, MITOCHONDRIAL"/>
    <property type="match status" value="1"/>
</dbReference>
<evidence type="ECO:0000256" key="2">
    <source>
        <dbReference type="ARBA" id="ARBA00008197"/>
    </source>
</evidence>
<dbReference type="Pfam" id="PF15786">
    <property type="entry name" value="PET117"/>
    <property type="match status" value="1"/>
</dbReference>
<feature type="signal peptide" evidence="5">
    <location>
        <begin position="1"/>
        <end position="28"/>
    </location>
</feature>
<sequence length="81" mass="9634">MRNPLPRARGTLAAAVLFCTLTIWGVHYQQEQERESMYQGVLKDDERRREKMQQRQADFDESKRKREIYEKVQTIDKSSAS</sequence>
<dbReference type="Proteomes" id="UP001437256">
    <property type="component" value="Unassembled WGS sequence"/>
</dbReference>
<accession>A0ABR2ZEK0</accession>
<evidence type="ECO:0000256" key="4">
    <source>
        <dbReference type="ARBA" id="ARBA00023128"/>
    </source>
</evidence>
<organism evidence="6 7">
    <name type="scientific">Marasmius tenuissimus</name>
    <dbReference type="NCBI Taxonomy" id="585030"/>
    <lineage>
        <taxon>Eukaryota</taxon>
        <taxon>Fungi</taxon>
        <taxon>Dikarya</taxon>
        <taxon>Basidiomycota</taxon>
        <taxon>Agaricomycotina</taxon>
        <taxon>Agaricomycetes</taxon>
        <taxon>Agaricomycetidae</taxon>
        <taxon>Agaricales</taxon>
        <taxon>Marasmiineae</taxon>
        <taxon>Marasmiaceae</taxon>
        <taxon>Marasmius</taxon>
    </lineage>
</organism>
<keyword evidence="3" id="KW-0809">Transit peptide</keyword>
<evidence type="ECO:0000256" key="1">
    <source>
        <dbReference type="ARBA" id="ARBA00004173"/>
    </source>
</evidence>
<keyword evidence="7" id="KW-1185">Reference proteome</keyword>
<dbReference type="InterPro" id="IPR031568">
    <property type="entry name" value="Pet117"/>
</dbReference>
<evidence type="ECO:0000313" key="7">
    <source>
        <dbReference type="Proteomes" id="UP001437256"/>
    </source>
</evidence>
<evidence type="ECO:0000256" key="5">
    <source>
        <dbReference type="SAM" id="SignalP"/>
    </source>
</evidence>